<dbReference type="PANTHER" id="PTHR37423">
    <property type="entry name" value="SOLUBLE LYTIC MUREIN TRANSGLYCOSYLASE-RELATED"/>
    <property type="match status" value="1"/>
</dbReference>
<dbReference type="GO" id="GO:0016020">
    <property type="term" value="C:membrane"/>
    <property type="evidence" value="ECO:0007669"/>
    <property type="project" value="InterPro"/>
</dbReference>
<dbReference type="PANTHER" id="PTHR37423:SF2">
    <property type="entry name" value="MEMBRANE-BOUND LYTIC MUREIN TRANSGLYCOSYLASE C"/>
    <property type="match status" value="1"/>
</dbReference>
<evidence type="ECO:0000313" key="5">
    <source>
        <dbReference type="Proteomes" id="UP000825009"/>
    </source>
</evidence>
<keyword evidence="2" id="KW-0732">Signal</keyword>
<evidence type="ECO:0000259" key="3">
    <source>
        <dbReference type="Pfam" id="PF01464"/>
    </source>
</evidence>
<comment type="similarity">
    <text evidence="1">Belongs to the transglycosylase Slt family.</text>
</comment>
<feature type="signal peptide" evidence="2">
    <location>
        <begin position="1"/>
        <end position="18"/>
    </location>
</feature>
<dbReference type="InterPro" id="IPR008258">
    <property type="entry name" value="Transglycosylase_SLT_dom_1"/>
</dbReference>
<sequence>MTLRRLIPVLFLCTFASAAPSSAQSDAEALAAALAAYNAGDLAGGSEAAQGLEDPVALDLLAWTRLRRGQGSFEEFVSFLDRNPDWPGLPYLRRQGEPSIPVDGDAATVLDYFEDDLPQTGAGALALATALANTGNEVVARAIVVYAWTTLVMSGTDAQALNREFGDFLTEEHHIARLDNLLWENSETRARAMFGLVPEEYIPLAEARLALRARTPGVNALIDAIPASLQDDPGLAYERFIWRIREGYWDTAGELLAERSTSAESLGRPEEWGRRRADLARDVMREGDHELCYTYAANHHIDPDDDYIRFADLEWIAGYCALQVDRAEIAAEHFQRFREVVFSPISVGRAGYWLGRAHEAAGNAEAAAEGYALGAQYQSSFYGQLAQERGGLPVDPEFLGDRNYGDWRTSSFADSDVFHAARLLYEAGQINLAERFFTHITESLNETEAGMMGNLMLEMGEPHFALLVAKRAAQSGHEIFPAYYPLADLEDVDLPVPRAFALSIARRESEFDPVVVSGAGAMGLMQVMPGTGRDAAGALGIAYSESRLGSDPAYNVLLGSSYLAGLLRSYDDNPVLTTIGYNAGPGRARQWVERFGDPREADDILDWIEDLPFTETRNYVMRVTESLPIYEAQLSGELPTLGLSERLRQ</sequence>
<name>A0A8F6TY77_9RHOB</name>
<dbReference type="GO" id="GO:0008933">
    <property type="term" value="F:peptidoglycan lytic transglycosylase activity"/>
    <property type="evidence" value="ECO:0007669"/>
    <property type="project" value="InterPro"/>
</dbReference>
<dbReference type="PROSITE" id="PS00922">
    <property type="entry name" value="TRANSGLYCOSYLASE"/>
    <property type="match status" value="1"/>
</dbReference>
<protein>
    <submittedName>
        <fullName evidence="4">Lytic transglycosylase domain-containing protein</fullName>
    </submittedName>
</protein>
<accession>A0A8F6TY77</accession>
<dbReference type="InterPro" id="IPR000189">
    <property type="entry name" value="Transglyc_AS"/>
</dbReference>
<dbReference type="GO" id="GO:0000270">
    <property type="term" value="P:peptidoglycan metabolic process"/>
    <property type="evidence" value="ECO:0007669"/>
    <property type="project" value="InterPro"/>
</dbReference>
<dbReference type="CDD" id="cd13401">
    <property type="entry name" value="Slt70-like"/>
    <property type="match status" value="1"/>
</dbReference>
<dbReference type="Pfam" id="PF01464">
    <property type="entry name" value="SLT"/>
    <property type="match status" value="1"/>
</dbReference>
<proteinExistence type="inferred from homology"/>
<feature type="chain" id="PRO_5034937095" evidence="2">
    <location>
        <begin position="19"/>
        <end position="649"/>
    </location>
</feature>
<dbReference type="KEGG" id="gce:KYE46_01170"/>
<dbReference type="Proteomes" id="UP000825009">
    <property type="component" value="Chromosome"/>
</dbReference>
<evidence type="ECO:0000256" key="1">
    <source>
        <dbReference type="ARBA" id="ARBA00007734"/>
    </source>
</evidence>
<dbReference type="RefSeq" id="WP_219002880.1">
    <property type="nucleotide sequence ID" value="NZ_CP079194.1"/>
</dbReference>
<reference evidence="4 5" key="1">
    <citation type="submission" date="2021-07" db="EMBL/GenBank/DDBJ databases">
        <title>A novel Jannaschia species isolated from marine dinoflagellate Ceratoperidinium margalefii.</title>
        <authorList>
            <person name="Jiang Y."/>
            <person name="Li Z."/>
        </authorList>
    </citation>
    <scope>NUCLEOTIDE SEQUENCE [LARGE SCALE GENOMIC DNA]</scope>
    <source>
        <strain evidence="4 5">J12C1-MA-4</strain>
    </source>
</reference>
<gene>
    <name evidence="4" type="ORF">KYE46_01170</name>
</gene>
<evidence type="ECO:0000256" key="2">
    <source>
        <dbReference type="SAM" id="SignalP"/>
    </source>
</evidence>
<dbReference type="AlphaFoldDB" id="A0A8F6TY77"/>
<keyword evidence="5" id="KW-1185">Reference proteome</keyword>
<evidence type="ECO:0000313" key="4">
    <source>
        <dbReference type="EMBL" id="QXT39902.1"/>
    </source>
</evidence>
<feature type="domain" description="Transglycosylase SLT" evidence="3">
    <location>
        <begin position="497"/>
        <end position="599"/>
    </location>
</feature>
<organism evidence="4 5">
    <name type="scientific">Gymnodinialimonas ceratoperidinii</name>
    <dbReference type="NCBI Taxonomy" id="2856823"/>
    <lineage>
        <taxon>Bacteria</taxon>
        <taxon>Pseudomonadati</taxon>
        <taxon>Pseudomonadota</taxon>
        <taxon>Alphaproteobacteria</taxon>
        <taxon>Rhodobacterales</taxon>
        <taxon>Paracoccaceae</taxon>
        <taxon>Gymnodinialimonas</taxon>
    </lineage>
</organism>
<dbReference type="EMBL" id="CP079194">
    <property type="protein sequence ID" value="QXT39902.1"/>
    <property type="molecule type" value="Genomic_DNA"/>
</dbReference>